<sequence>MCNSKKCEVCKKKCSGDVLKANDKYFHIQCFQCKQCSRPLGESGFYTTADGSYLCPEDFRAIGRRATHPPTVSETPAAAPRPTAVNGEQTINNVKESEQLSPLGSPSGASAFSFGLSYVRLSLHCN</sequence>
<keyword evidence="1 4" id="KW-0479">Metal-binding</keyword>
<dbReference type="EMBL" id="KN727630">
    <property type="protein sequence ID" value="KIH65265.1"/>
    <property type="molecule type" value="Genomic_DNA"/>
</dbReference>
<dbReference type="InterPro" id="IPR051618">
    <property type="entry name" value="Actin-binding_LIM"/>
</dbReference>
<dbReference type="Pfam" id="PF00412">
    <property type="entry name" value="LIM"/>
    <property type="match status" value="1"/>
</dbReference>
<name>A0A0C2GV19_9BILA</name>
<keyword evidence="2 4" id="KW-0862">Zinc</keyword>
<organism evidence="6 7">
    <name type="scientific">Ancylostoma duodenale</name>
    <dbReference type="NCBI Taxonomy" id="51022"/>
    <lineage>
        <taxon>Eukaryota</taxon>
        <taxon>Metazoa</taxon>
        <taxon>Ecdysozoa</taxon>
        <taxon>Nematoda</taxon>
        <taxon>Chromadorea</taxon>
        <taxon>Rhabditida</taxon>
        <taxon>Rhabditina</taxon>
        <taxon>Rhabditomorpha</taxon>
        <taxon>Strongyloidea</taxon>
        <taxon>Ancylostomatidae</taxon>
        <taxon>Ancylostomatinae</taxon>
        <taxon>Ancylostoma</taxon>
    </lineage>
</organism>
<evidence type="ECO:0000313" key="7">
    <source>
        <dbReference type="Proteomes" id="UP000054047"/>
    </source>
</evidence>
<keyword evidence="3 4" id="KW-0440">LIM domain</keyword>
<evidence type="ECO:0000256" key="4">
    <source>
        <dbReference type="PROSITE-ProRule" id="PRU00125"/>
    </source>
</evidence>
<dbReference type="SMART" id="SM00132">
    <property type="entry name" value="LIM"/>
    <property type="match status" value="1"/>
</dbReference>
<dbReference type="AlphaFoldDB" id="A0A0C2GV19"/>
<dbReference type="GO" id="GO:0015629">
    <property type="term" value="C:actin cytoskeleton"/>
    <property type="evidence" value="ECO:0007669"/>
    <property type="project" value="TreeGrafter"/>
</dbReference>
<protein>
    <submittedName>
        <fullName evidence="6">LIM domain protein</fullName>
    </submittedName>
</protein>
<dbReference type="PANTHER" id="PTHR24213">
    <property type="entry name" value="ACTIN-BINDING LIM PROTEIN"/>
    <property type="match status" value="1"/>
</dbReference>
<evidence type="ECO:0000313" key="6">
    <source>
        <dbReference type="EMBL" id="KIH65265.1"/>
    </source>
</evidence>
<dbReference type="GO" id="GO:0046872">
    <property type="term" value="F:metal ion binding"/>
    <property type="evidence" value="ECO:0007669"/>
    <property type="project" value="UniProtKB-KW"/>
</dbReference>
<evidence type="ECO:0000256" key="2">
    <source>
        <dbReference type="ARBA" id="ARBA00022833"/>
    </source>
</evidence>
<evidence type="ECO:0000256" key="1">
    <source>
        <dbReference type="ARBA" id="ARBA00022723"/>
    </source>
</evidence>
<dbReference type="OrthoDB" id="5810174at2759"/>
<dbReference type="GO" id="GO:0030032">
    <property type="term" value="P:lamellipodium assembly"/>
    <property type="evidence" value="ECO:0007669"/>
    <property type="project" value="TreeGrafter"/>
</dbReference>
<evidence type="ECO:0000259" key="5">
    <source>
        <dbReference type="PROSITE" id="PS50023"/>
    </source>
</evidence>
<dbReference type="Gene3D" id="2.10.110.10">
    <property type="entry name" value="Cysteine Rich Protein"/>
    <property type="match status" value="1"/>
</dbReference>
<accession>A0A0C2GV19</accession>
<proteinExistence type="predicted"/>
<dbReference type="PROSITE" id="PS00478">
    <property type="entry name" value="LIM_DOMAIN_1"/>
    <property type="match status" value="1"/>
</dbReference>
<feature type="domain" description="LIM zinc-binding" evidence="5">
    <location>
        <begin position="5"/>
        <end position="65"/>
    </location>
</feature>
<reference evidence="6 7" key="1">
    <citation type="submission" date="2013-12" db="EMBL/GenBank/DDBJ databases">
        <title>Draft genome of the parsitic nematode Ancylostoma duodenale.</title>
        <authorList>
            <person name="Mitreva M."/>
        </authorList>
    </citation>
    <scope>NUCLEOTIDE SEQUENCE [LARGE SCALE GENOMIC DNA]</scope>
    <source>
        <strain evidence="6 7">Zhejiang</strain>
    </source>
</reference>
<keyword evidence="7" id="KW-1185">Reference proteome</keyword>
<dbReference type="Proteomes" id="UP000054047">
    <property type="component" value="Unassembled WGS sequence"/>
</dbReference>
<gene>
    <name evidence="6" type="ORF">ANCDUO_04415</name>
</gene>
<dbReference type="InterPro" id="IPR001781">
    <property type="entry name" value="Znf_LIM"/>
</dbReference>
<dbReference type="GO" id="GO:0051015">
    <property type="term" value="F:actin filament binding"/>
    <property type="evidence" value="ECO:0007669"/>
    <property type="project" value="TreeGrafter"/>
</dbReference>
<evidence type="ECO:0000256" key="3">
    <source>
        <dbReference type="ARBA" id="ARBA00023038"/>
    </source>
</evidence>
<dbReference type="PROSITE" id="PS50023">
    <property type="entry name" value="LIM_DOMAIN_2"/>
    <property type="match status" value="1"/>
</dbReference>
<dbReference type="PANTHER" id="PTHR24213:SF9">
    <property type="entry name" value="UNCOORDINATED 115A, ISOFORM B-RELATED"/>
    <property type="match status" value="1"/>
</dbReference>